<sequence length="184" mass="19972">MASKGSPYQSHQAPPGKQNMVDFSKALAGEMRILLDEVGKLRDEKRKLQFEIDELMTLKSKYSGEFGGGWRPAMHGPPPPMALEAPMPPPPMEDIGPARPGWRTVPKKMERRKKIAAPPPPPPQPLAAIALPPQPMFEPPPNVPAWAQWRPNPLLAVPTAHSPPIPTPPPRGGLFGASTPPPGR</sequence>
<evidence type="ECO:0000313" key="4">
    <source>
        <dbReference type="Proteomes" id="UP000307440"/>
    </source>
</evidence>
<name>A0A5C3KPH0_COPMA</name>
<keyword evidence="1" id="KW-0175">Coiled coil</keyword>
<dbReference type="Proteomes" id="UP000307440">
    <property type="component" value="Unassembled WGS sequence"/>
</dbReference>
<feature type="region of interest" description="Disordered" evidence="2">
    <location>
        <begin position="1"/>
        <end position="20"/>
    </location>
</feature>
<evidence type="ECO:0000313" key="3">
    <source>
        <dbReference type="EMBL" id="TFK22400.1"/>
    </source>
</evidence>
<feature type="compositionally biased region" description="Polar residues" evidence="2">
    <location>
        <begin position="1"/>
        <end position="12"/>
    </location>
</feature>
<proteinExistence type="predicted"/>
<feature type="compositionally biased region" description="Pro residues" evidence="2">
    <location>
        <begin position="161"/>
        <end position="171"/>
    </location>
</feature>
<feature type="compositionally biased region" description="Pro residues" evidence="2">
    <location>
        <begin position="75"/>
        <end position="92"/>
    </location>
</feature>
<protein>
    <submittedName>
        <fullName evidence="3">Uncharacterized protein</fullName>
    </submittedName>
</protein>
<keyword evidence="4" id="KW-1185">Reference proteome</keyword>
<gene>
    <name evidence="3" type="ORF">FA15DRAFT_622500</name>
</gene>
<feature type="coiled-coil region" evidence="1">
    <location>
        <begin position="31"/>
        <end position="61"/>
    </location>
</feature>
<evidence type="ECO:0000256" key="2">
    <source>
        <dbReference type="SAM" id="MobiDB-lite"/>
    </source>
</evidence>
<dbReference type="EMBL" id="ML210241">
    <property type="protein sequence ID" value="TFK22400.1"/>
    <property type="molecule type" value="Genomic_DNA"/>
</dbReference>
<feature type="region of interest" description="Disordered" evidence="2">
    <location>
        <begin position="69"/>
        <end position="135"/>
    </location>
</feature>
<dbReference type="OrthoDB" id="2507336at2759"/>
<accession>A0A5C3KPH0</accession>
<reference evidence="3 4" key="1">
    <citation type="journal article" date="2019" name="Nat. Ecol. Evol.">
        <title>Megaphylogeny resolves global patterns of mushroom evolution.</title>
        <authorList>
            <person name="Varga T."/>
            <person name="Krizsan K."/>
            <person name="Foldi C."/>
            <person name="Dima B."/>
            <person name="Sanchez-Garcia M."/>
            <person name="Sanchez-Ramirez S."/>
            <person name="Szollosi G.J."/>
            <person name="Szarkandi J.G."/>
            <person name="Papp V."/>
            <person name="Albert L."/>
            <person name="Andreopoulos W."/>
            <person name="Angelini C."/>
            <person name="Antonin V."/>
            <person name="Barry K.W."/>
            <person name="Bougher N.L."/>
            <person name="Buchanan P."/>
            <person name="Buyck B."/>
            <person name="Bense V."/>
            <person name="Catcheside P."/>
            <person name="Chovatia M."/>
            <person name="Cooper J."/>
            <person name="Damon W."/>
            <person name="Desjardin D."/>
            <person name="Finy P."/>
            <person name="Geml J."/>
            <person name="Haridas S."/>
            <person name="Hughes K."/>
            <person name="Justo A."/>
            <person name="Karasinski D."/>
            <person name="Kautmanova I."/>
            <person name="Kiss B."/>
            <person name="Kocsube S."/>
            <person name="Kotiranta H."/>
            <person name="LaButti K.M."/>
            <person name="Lechner B.E."/>
            <person name="Liimatainen K."/>
            <person name="Lipzen A."/>
            <person name="Lukacs Z."/>
            <person name="Mihaltcheva S."/>
            <person name="Morgado L.N."/>
            <person name="Niskanen T."/>
            <person name="Noordeloos M.E."/>
            <person name="Ohm R.A."/>
            <person name="Ortiz-Santana B."/>
            <person name="Ovrebo C."/>
            <person name="Racz N."/>
            <person name="Riley R."/>
            <person name="Savchenko A."/>
            <person name="Shiryaev A."/>
            <person name="Soop K."/>
            <person name="Spirin V."/>
            <person name="Szebenyi C."/>
            <person name="Tomsovsky M."/>
            <person name="Tulloss R.E."/>
            <person name="Uehling J."/>
            <person name="Grigoriev I.V."/>
            <person name="Vagvolgyi C."/>
            <person name="Papp T."/>
            <person name="Martin F.M."/>
            <person name="Miettinen O."/>
            <person name="Hibbett D.S."/>
            <person name="Nagy L.G."/>
        </authorList>
    </citation>
    <scope>NUCLEOTIDE SEQUENCE [LARGE SCALE GENOMIC DNA]</scope>
    <source>
        <strain evidence="3 4">CBS 121175</strain>
    </source>
</reference>
<dbReference type="STRING" id="230819.A0A5C3KPH0"/>
<evidence type="ECO:0000256" key="1">
    <source>
        <dbReference type="SAM" id="Coils"/>
    </source>
</evidence>
<organism evidence="3 4">
    <name type="scientific">Coprinopsis marcescibilis</name>
    <name type="common">Agaric fungus</name>
    <name type="synonym">Psathyrella marcescibilis</name>
    <dbReference type="NCBI Taxonomy" id="230819"/>
    <lineage>
        <taxon>Eukaryota</taxon>
        <taxon>Fungi</taxon>
        <taxon>Dikarya</taxon>
        <taxon>Basidiomycota</taxon>
        <taxon>Agaricomycotina</taxon>
        <taxon>Agaricomycetes</taxon>
        <taxon>Agaricomycetidae</taxon>
        <taxon>Agaricales</taxon>
        <taxon>Agaricineae</taxon>
        <taxon>Psathyrellaceae</taxon>
        <taxon>Coprinopsis</taxon>
    </lineage>
</organism>
<dbReference type="AlphaFoldDB" id="A0A5C3KPH0"/>
<feature type="compositionally biased region" description="Basic residues" evidence="2">
    <location>
        <begin position="105"/>
        <end position="115"/>
    </location>
</feature>
<feature type="region of interest" description="Disordered" evidence="2">
    <location>
        <begin position="157"/>
        <end position="184"/>
    </location>
</feature>